<dbReference type="PANTHER" id="PTHR10000">
    <property type="entry name" value="PHOSPHOSERINE PHOSPHATASE"/>
    <property type="match status" value="1"/>
</dbReference>
<dbReference type="Pfam" id="PF08282">
    <property type="entry name" value="Hydrolase_3"/>
    <property type="match status" value="1"/>
</dbReference>
<dbReference type="GO" id="GO:0016791">
    <property type="term" value="F:phosphatase activity"/>
    <property type="evidence" value="ECO:0007669"/>
    <property type="project" value="TreeGrafter"/>
</dbReference>
<dbReference type="Proteomes" id="UP000243591">
    <property type="component" value="Chromosome"/>
</dbReference>
<dbReference type="KEGG" id="bths:CNY62_12075"/>
<dbReference type="PANTHER" id="PTHR10000:SF53">
    <property type="entry name" value="5-AMINO-6-(5-PHOSPHO-D-RIBITYLAMINO)URACIL PHOSPHATASE YBJI-RELATED"/>
    <property type="match status" value="1"/>
</dbReference>
<dbReference type="RefSeq" id="WP_069119130.1">
    <property type="nucleotide sequence ID" value="NZ_CP023483.1"/>
</dbReference>
<dbReference type="Gene3D" id="3.30.1240.10">
    <property type="match status" value="1"/>
</dbReference>
<dbReference type="AlphaFoldDB" id="A0A1D2LHE0"/>
<sequence>MIKLVISDMDGTFLNSAGDFNRPFYKEVKQLMDQQGVQFAACTGKQCERVEAIFGEEANDIWILGDSATRIKQKGEYVYESLLANEIGLALIKKIETVAPNVVIIACTANGAMVKKDITEDAIAIVRGSYHEVGFVEDYATITDDFVKITVYDKNLNCFETVKELETFTDKAYIVASEAAWIDVSNYDVHKGTTVKKLQAMLDVTADETMCFGDGLNDIELMEECTYSFAMRNGFEATKDVARFVTGTNDEEAVLHTIQEILALQTPSK</sequence>
<evidence type="ECO:0000313" key="2">
    <source>
        <dbReference type="Proteomes" id="UP000243591"/>
    </source>
</evidence>
<protein>
    <submittedName>
        <fullName evidence="1">Hydrolase</fullName>
    </submittedName>
</protein>
<accession>A0A1D2LHE0</accession>
<dbReference type="InterPro" id="IPR023214">
    <property type="entry name" value="HAD_sf"/>
</dbReference>
<keyword evidence="1" id="KW-0378">Hydrolase</keyword>
<keyword evidence="2" id="KW-1185">Reference proteome</keyword>
<gene>
    <name evidence="1" type="ORF">CNY62_12075</name>
</gene>
<organism evidence="1 2">
    <name type="scientific">Brochothrix thermosphacta</name>
    <name type="common">Microbacterium thermosphactum</name>
    <dbReference type="NCBI Taxonomy" id="2756"/>
    <lineage>
        <taxon>Bacteria</taxon>
        <taxon>Bacillati</taxon>
        <taxon>Bacillota</taxon>
        <taxon>Bacilli</taxon>
        <taxon>Bacillales</taxon>
        <taxon>Listeriaceae</taxon>
        <taxon>Brochothrix</taxon>
    </lineage>
</organism>
<name>A0A1D2LHE0_BROTH</name>
<dbReference type="NCBIfam" id="TIGR01484">
    <property type="entry name" value="HAD-SF-IIB"/>
    <property type="match status" value="1"/>
</dbReference>
<dbReference type="Gene3D" id="3.40.50.1000">
    <property type="entry name" value="HAD superfamily/HAD-like"/>
    <property type="match status" value="1"/>
</dbReference>
<dbReference type="SFLD" id="SFLDS00003">
    <property type="entry name" value="Haloacid_Dehalogenase"/>
    <property type="match status" value="1"/>
</dbReference>
<dbReference type="STRING" id="2756.BFR44_04000"/>
<evidence type="ECO:0000313" key="1">
    <source>
        <dbReference type="EMBL" id="ATF27038.1"/>
    </source>
</evidence>
<dbReference type="EMBL" id="CP023483">
    <property type="protein sequence ID" value="ATF27038.1"/>
    <property type="molecule type" value="Genomic_DNA"/>
</dbReference>
<dbReference type="OrthoDB" id="9814970at2"/>
<dbReference type="SFLD" id="SFLDG01140">
    <property type="entry name" value="C2.B:_Phosphomannomutase_and_P"/>
    <property type="match status" value="1"/>
</dbReference>
<proteinExistence type="predicted"/>
<dbReference type="SUPFAM" id="SSF56784">
    <property type="entry name" value="HAD-like"/>
    <property type="match status" value="1"/>
</dbReference>
<reference evidence="1 2" key="1">
    <citation type="submission" date="2017-09" db="EMBL/GenBank/DDBJ databases">
        <title>Complete Genome Sequences of Two Strains of the Meat Spoilage Bacterium Brochothrix thermosphacta Isolated from Ground Chicken.</title>
        <authorList>
            <person name="Paoli G.C."/>
            <person name="Wijey C."/>
            <person name="Chen C.-Y."/>
            <person name="Nguyen L."/>
            <person name="Yan X."/>
            <person name="Irwin P.L."/>
        </authorList>
    </citation>
    <scope>NUCLEOTIDE SEQUENCE [LARGE SCALE GENOMIC DNA]</scope>
    <source>
        <strain evidence="1 2">BI</strain>
    </source>
</reference>
<dbReference type="InterPro" id="IPR036412">
    <property type="entry name" value="HAD-like_sf"/>
</dbReference>
<dbReference type="GO" id="GO:0005829">
    <property type="term" value="C:cytosol"/>
    <property type="evidence" value="ECO:0007669"/>
    <property type="project" value="TreeGrafter"/>
</dbReference>
<dbReference type="GO" id="GO:0000287">
    <property type="term" value="F:magnesium ion binding"/>
    <property type="evidence" value="ECO:0007669"/>
    <property type="project" value="TreeGrafter"/>
</dbReference>
<dbReference type="InterPro" id="IPR006379">
    <property type="entry name" value="HAD-SF_hydro_IIB"/>
</dbReference>